<protein>
    <submittedName>
        <fullName evidence="2">Thermonuclease family protein</fullName>
    </submittedName>
</protein>
<name>A0A845M8N2_9RHOB</name>
<dbReference type="AlphaFoldDB" id="A0A845M8N2"/>
<evidence type="ECO:0000313" key="2">
    <source>
        <dbReference type="EMBL" id="MZR14267.1"/>
    </source>
</evidence>
<dbReference type="Gene3D" id="2.40.50.90">
    <property type="match status" value="1"/>
</dbReference>
<feature type="domain" description="TNase-like" evidence="1">
    <location>
        <begin position="1"/>
        <end position="79"/>
    </location>
</feature>
<dbReference type="SUPFAM" id="SSF50199">
    <property type="entry name" value="Staphylococcal nuclease"/>
    <property type="match status" value="1"/>
</dbReference>
<evidence type="ECO:0000259" key="1">
    <source>
        <dbReference type="PROSITE" id="PS50830"/>
    </source>
</evidence>
<sequence>MVDGDTLWLGRIKVRLNGIDAPERGQPRFAAATRALRDVTRGQVVTRRLNGEKSYDRYIGSCFVGSVDVAAFVIASGNALDCARYSGGRYRSLETQEARRYITQAPYC</sequence>
<gene>
    <name evidence="2" type="ORF">GQE99_14695</name>
</gene>
<dbReference type="InterPro" id="IPR035437">
    <property type="entry name" value="SNase_OB-fold_sf"/>
</dbReference>
<dbReference type="Proteomes" id="UP000467322">
    <property type="component" value="Unassembled WGS sequence"/>
</dbReference>
<accession>A0A845M8N2</accession>
<dbReference type="EMBL" id="WTUX01000019">
    <property type="protein sequence ID" value="MZR14267.1"/>
    <property type="molecule type" value="Genomic_DNA"/>
</dbReference>
<keyword evidence="3" id="KW-1185">Reference proteome</keyword>
<proteinExistence type="predicted"/>
<dbReference type="InterPro" id="IPR016071">
    <property type="entry name" value="Staphylococal_nuclease_OB-fold"/>
</dbReference>
<comment type="caution">
    <text evidence="2">The sequence shown here is derived from an EMBL/GenBank/DDBJ whole genome shotgun (WGS) entry which is preliminary data.</text>
</comment>
<evidence type="ECO:0000313" key="3">
    <source>
        <dbReference type="Proteomes" id="UP000467322"/>
    </source>
</evidence>
<reference evidence="2 3" key="1">
    <citation type="submission" date="2019-12" db="EMBL/GenBank/DDBJ databases">
        <title>Maritimibacter sp. nov. sp. isolated from sea sand.</title>
        <authorList>
            <person name="Kim J."/>
            <person name="Jeong S.E."/>
            <person name="Jung H.S."/>
            <person name="Jeon C.O."/>
        </authorList>
    </citation>
    <scope>NUCLEOTIDE SEQUENCE [LARGE SCALE GENOMIC DNA]</scope>
    <source>
        <strain evidence="2 3">DP07</strain>
    </source>
</reference>
<dbReference type="PROSITE" id="PS50830">
    <property type="entry name" value="TNASE_3"/>
    <property type="match status" value="1"/>
</dbReference>
<dbReference type="Pfam" id="PF00565">
    <property type="entry name" value="SNase"/>
    <property type="match status" value="1"/>
</dbReference>
<organism evidence="2 3">
    <name type="scientific">Maritimibacter harenae</name>
    <dbReference type="NCBI Taxonomy" id="2606218"/>
    <lineage>
        <taxon>Bacteria</taxon>
        <taxon>Pseudomonadati</taxon>
        <taxon>Pseudomonadota</taxon>
        <taxon>Alphaproteobacteria</taxon>
        <taxon>Rhodobacterales</taxon>
        <taxon>Roseobacteraceae</taxon>
        <taxon>Maritimibacter</taxon>
    </lineage>
</organism>